<dbReference type="GO" id="GO:0051604">
    <property type="term" value="P:protein maturation"/>
    <property type="evidence" value="ECO:0007669"/>
    <property type="project" value="TreeGrafter"/>
</dbReference>
<comment type="catalytic activity">
    <reaction evidence="9">
        <text>C-terminal L-cysteinyl-[HypE protein] + carbamoyl phosphate + ATP + H2O = C-terminal S-carboxamide-L-cysteinyl-[HypE protein] + AMP + phosphate + diphosphate + H(+)</text>
        <dbReference type="Rhea" id="RHEA:55636"/>
        <dbReference type="Rhea" id="RHEA-COMP:14247"/>
        <dbReference type="Rhea" id="RHEA-COMP:14392"/>
        <dbReference type="ChEBI" id="CHEBI:15377"/>
        <dbReference type="ChEBI" id="CHEBI:15378"/>
        <dbReference type="ChEBI" id="CHEBI:30616"/>
        <dbReference type="ChEBI" id="CHEBI:33019"/>
        <dbReference type="ChEBI" id="CHEBI:43474"/>
        <dbReference type="ChEBI" id="CHEBI:58228"/>
        <dbReference type="ChEBI" id="CHEBI:76913"/>
        <dbReference type="ChEBI" id="CHEBI:139126"/>
        <dbReference type="ChEBI" id="CHEBI:456215"/>
    </reaction>
</comment>
<dbReference type="PANTHER" id="PTHR42959">
    <property type="entry name" value="CARBAMOYLTRANSFERASE"/>
    <property type="match status" value="1"/>
</dbReference>
<dbReference type="SUPFAM" id="SSF55821">
    <property type="entry name" value="YrdC/RibB"/>
    <property type="match status" value="1"/>
</dbReference>
<dbReference type="InterPro" id="IPR051060">
    <property type="entry name" value="Carbamoyltrans_HypF-like"/>
</dbReference>
<dbReference type="PIRSF" id="PIRSF006256">
    <property type="entry name" value="CMPcnvr_hdrg_mat"/>
    <property type="match status" value="1"/>
</dbReference>
<keyword evidence="14" id="KW-0808">Transferase</keyword>
<proteinExistence type="inferred from homology"/>
<comment type="pathway">
    <text evidence="1">Protein modification; [NiFe] hydrogenase maturation.</text>
</comment>
<feature type="active site" evidence="11">
    <location>
        <position position="22"/>
    </location>
</feature>
<dbReference type="EC" id="6.2.-.-" evidence="10"/>
<keyword evidence="7" id="KW-0862">Zinc</keyword>
<evidence type="ECO:0000259" key="12">
    <source>
        <dbReference type="PROSITE" id="PS51160"/>
    </source>
</evidence>
<dbReference type="Gene3D" id="3.90.870.50">
    <property type="match status" value="1"/>
</dbReference>
<dbReference type="UniPathway" id="UPA00335"/>
<dbReference type="STRING" id="1838280.A6M21_05505"/>
<feature type="domain" description="YrdC-like" evidence="13">
    <location>
        <begin position="214"/>
        <end position="399"/>
    </location>
</feature>
<dbReference type="InterPro" id="IPR006070">
    <property type="entry name" value="Sua5-like_dom"/>
</dbReference>
<evidence type="ECO:0000256" key="2">
    <source>
        <dbReference type="ARBA" id="ARBA00005614"/>
    </source>
</evidence>
<dbReference type="SUPFAM" id="SSF54975">
    <property type="entry name" value="Acylphosphatase/BLUF domain-like"/>
    <property type="match status" value="1"/>
</dbReference>
<evidence type="ECO:0000256" key="8">
    <source>
        <dbReference type="ARBA" id="ARBA00047645"/>
    </source>
</evidence>
<dbReference type="InterPro" id="IPR011125">
    <property type="entry name" value="Znf_HypF"/>
</dbReference>
<dbReference type="Gene3D" id="3.30.110.120">
    <property type="match status" value="1"/>
</dbReference>
<dbReference type="NCBIfam" id="TIGR00143">
    <property type="entry name" value="hypF"/>
    <property type="match status" value="1"/>
</dbReference>
<keyword evidence="11" id="KW-0378">Hydrolase</keyword>
<dbReference type="InterPro" id="IPR001792">
    <property type="entry name" value="Acylphosphatase-like_dom"/>
</dbReference>
<sequence>MSTQTTRLRITVNGTVQGVGFRPFVYNLARTCGLAGTVCNTGKGVEIEVEGPPEAVRRFTGELQARPPALARITGLQCREMPPLGDREFIILQSHGQAAGQVLVPPDVATCADCRREMLDPADRHFRYPFTNCTNCGPRFTIVRDLPYDRPRTAMASFPMCPECAREYHDPADRRFHAQPVACPACGPQVTLVDAAGRSPDGLSGPAGVDSRDHDVITAAQQLLQAGYILAVKGLGGFHLACDARNAAAVDALRRRKHRPCRPLAVMCRDMSVVEEYCLVAPEERELLLSPAAPIVVLARKPGCPLPAVLAPGLQTLGVMLPYTPLHYLLFAGGPPALVMTSGNRSGLPLAIDNERALSELDGIADYFLLHNREIVNRCDDSVTMVVGGETQFLRRSRGYVPRPLAVPVPAGAPVVLGMGGEMKNTCCLLKAGEAYLSQHVGRVDTLEGQANLAGSRAALARLIRAEPAVVAYDLHPGYHSSRLAREMAVPVKTGVQHHHAHLAACMAENGLTAECAGLILDGTGYGPDGTIRGFEVLRGDYRRFAREYYLAPVPLPGGDGAVRNPWISAVAYLYTFLGRDGLDAARERFAHRGKELALVETMLRAGLNTPPASSCGRIFDAVSAMLGICEQSTYEAQAAIELGDLVPRFPAGRREAAEFPLDLQPYPCSFRGAVIDPAPVLAGVWREIKEGVPASRIARRFHDWVAAVVIAAALRLREKYGINNVCLSGGTWHNRYLSGVVPRLLAQKGFAVYSHHLVPAGDGGLSLGQAVAGCYRVSDGN</sequence>
<evidence type="ECO:0000256" key="6">
    <source>
        <dbReference type="ARBA" id="ARBA00022771"/>
    </source>
</evidence>
<dbReference type="Pfam" id="PF01300">
    <property type="entry name" value="Sua5_yciO_yrdC"/>
    <property type="match status" value="1"/>
</dbReference>
<dbReference type="OrthoDB" id="9808093at2"/>
<evidence type="ECO:0000256" key="7">
    <source>
        <dbReference type="ARBA" id="ARBA00022833"/>
    </source>
</evidence>
<dbReference type="InterPro" id="IPR055128">
    <property type="entry name" value="HypF_C_2"/>
</dbReference>
<dbReference type="Pfam" id="PF22521">
    <property type="entry name" value="HypF_C_2"/>
    <property type="match status" value="1"/>
</dbReference>
<dbReference type="GO" id="GO:0016874">
    <property type="term" value="F:ligase activity"/>
    <property type="evidence" value="ECO:0007669"/>
    <property type="project" value="UniProtKB-UniRule"/>
</dbReference>
<dbReference type="InterPro" id="IPR036046">
    <property type="entry name" value="Acylphosphatase-like_dom_sf"/>
</dbReference>
<gene>
    <name evidence="14" type="ORF">A6M21_05505</name>
</gene>
<dbReference type="Pfam" id="PF17788">
    <property type="entry name" value="HypF_C"/>
    <property type="match status" value="1"/>
</dbReference>
<organism evidence="14 15">
    <name type="scientific">Desulfotomaculum copahuensis</name>
    <dbReference type="NCBI Taxonomy" id="1838280"/>
    <lineage>
        <taxon>Bacteria</taxon>
        <taxon>Bacillati</taxon>
        <taxon>Bacillota</taxon>
        <taxon>Clostridia</taxon>
        <taxon>Eubacteriales</taxon>
        <taxon>Desulfotomaculaceae</taxon>
        <taxon>Desulfotomaculum</taxon>
    </lineage>
</organism>
<protein>
    <recommendedName>
        <fullName evidence="10">Carbamoyltransferase</fullName>
        <ecNumber evidence="10">6.2.-.-</ecNumber>
    </recommendedName>
</protein>
<dbReference type="Pfam" id="PF00708">
    <property type="entry name" value="Acylphosphatase"/>
    <property type="match status" value="1"/>
</dbReference>
<evidence type="ECO:0000256" key="1">
    <source>
        <dbReference type="ARBA" id="ARBA00004711"/>
    </source>
</evidence>
<keyword evidence="5" id="KW-0479">Metal-binding</keyword>
<evidence type="ECO:0000256" key="10">
    <source>
        <dbReference type="PIRNR" id="PIRNR006256"/>
    </source>
</evidence>
<evidence type="ECO:0000256" key="4">
    <source>
        <dbReference type="ARBA" id="ARBA00022598"/>
    </source>
</evidence>
<dbReference type="AlphaFoldDB" id="A0A1B7LHI6"/>
<evidence type="ECO:0000313" key="14">
    <source>
        <dbReference type="EMBL" id="OAT85577.1"/>
    </source>
</evidence>
<evidence type="ECO:0000256" key="11">
    <source>
        <dbReference type="PROSITE-ProRule" id="PRU00520"/>
    </source>
</evidence>
<feature type="domain" description="Acylphosphatase-like" evidence="12">
    <location>
        <begin position="7"/>
        <end position="93"/>
    </location>
</feature>
<evidence type="ECO:0000256" key="9">
    <source>
        <dbReference type="ARBA" id="ARBA00048220"/>
    </source>
</evidence>
<dbReference type="PANTHER" id="PTHR42959:SF1">
    <property type="entry name" value="CARBAMOYLTRANSFERASE HYPF"/>
    <property type="match status" value="1"/>
</dbReference>
<dbReference type="InterPro" id="IPR017968">
    <property type="entry name" value="Acylphosphatase_CS"/>
</dbReference>
<dbReference type="InterPro" id="IPR041440">
    <property type="entry name" value="HypF_C"/>
</dbReference>
<keyword evidence="4" id="KW-0436">Ligase</keyword>
<dbReference type="Pfam" id="PF07503">
    <property type="entry name" value="zf-HYPF"/>
    <property type="match status" value="2"/>
</dbReference>
<comment type="caution">
    <text evidence="14">The sequence shown here is derived from an EMBL/GenBank/DDBJ whole genome shotgun (WGS) entry which is preliminary data.</text>
</comment>
<accession>A0A1B7LHI6</accession>
<dbReference type="InterPro" id="IPR004421">
    <property type="entry name" value="Carbamoyltransferase_HypF"/>
</dbReference>
<comment type="catalytic activity">
    <reaction evidence="8 11">
        <text>an acyl phosphate + H2O = a carboxylate + phosphate + H(+)</text>
        <dbReference type="Rhea" id="RHEA:14965"/>
        <dbReference type="ChEBI" id="CHEBI:15377"/>
        <dbReference type="ChEBI" id="CHEBI:15378"/>
        <dbReference type="ChEBI" id="CHEBI:29067"/>
        <dbReference type="ChEBI" id="CHEBI:43474"/>
        <dbReference type="ChEBI" id="CHEBI:59918"/>
        <dbReference type="EC" id="3.6.1.7"/>
    </reaction>
</comment>
<evidence type="ECO:0000256" key="3">
    <source>
        <dbReference type="ARBA" id="ARBA00008097"/>
    </source>
</evidence>
<dbReference type="PROSITE" id="PS51160">
    <property type="entry name" value="ACYLPHOSPHATASE_3"/>
    <property type="match status" value="1"/>
</dbReference>
<dbReference type="Gene3D" id="3.30.420.360">
    <property type="match status" value="1"/>
</dbReference>
<reference evidence="14 15" key="1">
    <citation type="submission" date="2016-04" db="EMBL/GenBank/DDBJ databases">
        <authorList>
            <person name="Evans L.H."/>
            <person name="Alamgir A."/>
            <person name="Owens N."/>
            <person name="Weber N.D."/>
            <person name="Virtaneva K."/>
            <person name="Barbian K."/>
            <person name="Babar A."/>
            <person name="Rosenke K."/>
        </authorList>
    </citation>
    <scope>NUCLEOTIDE SEQUENCE [LARGE SCALE GENOMIC DNA]</scope>
    <source>
        <strain evidence="14 15">LMa1</strain>
    </source>
</reference>
<comment type="similarity">
    <text evidence="3 10">Belongs to the carbamoyltransferase HypF family.</text>
</comment>
<dbReference type="InterPro" id="IPR017945">
    <property type="entry name" value="DHBP_synth_RibB-like_a/b_dom"/>
</dbReference>
<name>A0A1B7LHI6_9FIRM</name>
<dbReference type="GO" id="GO:0016743">
    <property type="term" value="F:carboxyl- or carbamoyltransferase activity"/>
    <property type="evidence" value="ECO:0007669"/>
    <property type="project" value="UniProtKB-UniRule"/>
</dbReference>
<dbReference type="RefSeq" id="WP_066666715.1">
    <property type="nucleotide sequence ID" value="NZ_LYVF01000054.1"/>
</dbReference>
<dbReference type="PROSITE" id="PS51163">
    <property type="entry name" value="YRDC"/>
    <property type="match status" value="1"/>
</dbReference>
<feature type="active site" evidence="11">
    <location>
        <position position="40"/>
    </location>
</feature>
<evidence type="ECO:0000256" key="5">
    <source>
        <dbReference type="ARBA" id="ARBA00022723"/>
    </source>
</evidence>
<keyword evidence="15" id="KW-1185">Reference proteome</keyword>
<comment type="similarity">
    <text evidence="2">Belongs to the acylphosphatase family.</text>
</comment>
<evidence type="ECO:0000313" key="15">
    <source>
        <dbReference type="Proteomes" id="UP000078532"/>
    </source>
</evidence>
<dbReference type="SUPFAM" id="SSF53067">
    <property type="entry name" value="Actin-like ATPase domain"/>
    <property type="match status" value="1"/>
</dbReference>
<dbReference type="GO" id="GO:0003725">
    <property type="term" value="F:double-stranded RNA binding"/>
    <property type="evidence" value="ECO:0007669"/>
    <property type="project" value="InterPro"/>
</dbReference>
<dbReference type="GO" id="GO:0008270">
    <property type="term" value="F:zinc ion binding"/>
    <property type="evidence" value="ECO:0007669"/>
    <property type="project" value="UniProtKB-KW"/>
</dbReference>
<dbReference type="Proteomes" id="UP000078532">
    <property type="component" value="Unassembled WGS sequence"/>
</dbReference>
<dbReference type="PROSITE" id="PS00150">
    <property type="entry name" value="ACYLPHOSPHATASE_1"/>
    <property type="match status" value="1"/>
</dbReference>
<dbReference type="Gene3D" id="3.30.420.40">
    <property type="match status" value="1"/>
</dbReference>
<evidence type="ECO:0000259" key="13">
    <source>
        <dbReference type="PROSITE" id="PS51163"/>
    </source>
</evidence>
<dbReference type="InterPro" id="IPR043129">
    <property type="entry name" value="ATPase_NBD"/>
</dbReference>
<dbReference type="EMBL" id="LYVF01000054">
    <property type="protein sequence ID" value="OAT85577.1"/>
    <property type="molecule type" value="Genomic_DNA"/>
</dbReference>
<keyword evidence="6" id="KW-0863">Zinc-finger</keyword>
<dbReference type="GO" id="GO:0003998">
    <property type="term" value="F:acylphosphatase activity"/>
    <property type="evidence" value="ECO:0007669"/>
    <property type="project" value="UniProtKB-EC"/>
</dbReference>